<protein>
    <recommendedName>
        <fullName evidence="2">Endonuclease NucS C-terminal domain-containing protein</fullName>
    </recommendedName>
</protein>
<sequence length="594" mass="67328">MDKKKVTEANIRDYISANLDLIEPRLVLVGTEFYLPNKMGSVGFLDIFARDAAGKLVIIEIKRTNAAAREAIQELYKYVPLLREKFLVKNTEVRLILLSVEWRELSTPYAEFASSAPFEVTAGAIILDTDGTPVAIEPVKPNLSTNERKIGVRHFLWGFPDKAAASKAVPVIARRLQRFGLADFVIIQSRATSPNLCGRSFLYFAQRELRFEEYMKLIEASFEEVELKDFNDRIADLTELEDRVAEASDAMWELHGGVPGRMEIGSDTVEISHPEKGNIWFKDGAQEDIIIHRFGRFVDPWLDDYTIIDEIRGDGGESDFRLRFAAHTDSPPQMAALRQRVENIFFFNETWLGSVMQLIRYAERKSSRARVELIAYSPEDILRALAASAFGFVGYLPTFNLVIEHDGDVEQFIGLPEWNGSTPNFGKVIAEHFSGDGFGYFIACHFGENRSMNHDIMADLGLRYGVFREGKSGLERVRVQGSSIVQVKGDIRSINHIIDNYQEEVGKIVNIFMKDQGFSNTIKKFIDDEYDMAELRLEKILEGEVKSKKEIYWCGDVEKCDLCFHSFSLMRFMVDAILPGGFGANICAACFLQK</sequence>
<dbReference type="GO" id="GO:0004519">
    <property type="term" value="F:endonuclease activity"/>
    <property type="evidence" value="ECO:0007669"/>
    <property type="project" value="InterPro"/>
</dbReference>
<dbReference type="HOGENOM" id="CLU_024786_0_0_5"/>
<dbReference type="PANTHER" id="PTHR38814:SF1">
    <property type="entry name" value="ENDONUCLEASE NUCS"/>
    <property type="match status" value="1"/>
</dbReference>
<dbReference type="KEGG" id="goy:GLS_c05930"/>
<dbReference type="PANTHER" id="PTHR38814">
    <property type="entry name" value="ENDONUCLEASE NUCS"/>
    <property type="match status" value="1"/>
</dbReference>
<evidence type="ECO:0000313" key="3">
    <source>
        <dbReference type="EMBL" id="AHK70508.1"/>
    </source>
</evidence>
<dbReference type="EMBL" id="CP004373">
    <property type="protein sequence ID" value="AHK70508.1"/>
    <property type="molecule type" value="Genomic_DNA"/>
</dbReference>
<dbReference type="Pfam" id="PF01939">
    <property type="entry name" value="NucS_C"/>
    <property type="match status" value="1"/>
</dbReference>
<reference evidence="3 4" key="1">
    <citation type="journal article" date="2015" name="Appl. Microbiol. Biotechnol.">
        <title>The consequence of an additional NADH dehydrogenase paralog on the growth of Gluconobacter oxydans DSM3504.</title>
        <authorList>
            <person name="Kostner D."/>
            <person name="Luchterhand B."/>
            <person name="Junker A."/>
            <person name="Volland S."/>
            <person name="Daniel R."/>
            <person name="Buchs J."/>
            <person name="Liebl W."/>
            <person name="Ehrenreich A."/>
        </authorList>
    </citation>
    <scope>NUCLEOTIDE SEQUENCE [LARGE SCALE GENOMIC DNA]</scope>
    <source>
        <strain evidence="3">DSM 3504</strain>
    </source>
</reference>
<dbReference type="InterPro" id="IPR048301">
    <property type="entry name" value="NucS_C"/>
</dbReference>
<evidence type="ECO:0000256" key="1">
    <source>
        <dbReference type="ARBA" id="ARBA00023125"/>
    </source>
</evidence>
<dbReference type="GeneID" id="56904821"/>
<dbReference type="Gene3D" id="3.40.1350.10">
    <property type="match status" value="1"/>
</dbReference>
<dbReference type="InterPro" id="IPR002793">
    <property type="entry name" value="Endonuclease_NucS"/>
</dbReference>
<dbReference type="InterPro" id="IPR011856">
    <property type="entry name" value="tRNA_endonuc-like_dom_sf"/>
</dbReference>
<dbReference type="Proteomes" id="UP000031656">
    <property type="component" value="Chromosome"/>
</dbReference>
<evidence type="ECO:0000259" key="2">
    <source>
        <dbReference type="Pfam" id="PF01939"/>
    </source>
</evidence>
<dbReference type="RefSeq" id="WP_041111056.1">
    <property type="nucleotide sequence ID" value="NZ_CP004373.1"/>
</dbReference>
<dbReference type="GO" id="GO:0003677">
    <property type="term" value="F:DNA binding"/>
    <property type="evidence" value="ECO:0007669"/>
    <property type="project" value="UniProtKB-KW"/>
</dbReference>
<proteinExistence type="predicted"/>
<organism evidence="3 4">
    <name type="scientific">Gluconobacter oxydans DSM 3504</name>
    <dbReference type="NCBI Taxonomy" id="1288313"/>
    <lineage>
        <taxon>Bacteria</taxon>
        <taxon>Pseudomonadati</taxon>
        <taxon>Pseudomonadota</taxon>
        <taxon>Alphaproteobacteria</taxon>
        <taxon>Acetobacterales</taxon>
        <taxon>Acetobacteraceae</taxon>
        <taxon>Gluconobacter</taxon>
    </lineage>
</organism>
<evidence type="ECO:0000313" key="4">
    <source>
        <dbReference type="Proteomes" id="UP000031656"/>
    </source>
</evidence>
<keyword evidence="1" id="KW-0238">DNA-binding</keyword>
<feature type="domain" description="Endonuclease NucS C-terminal" evidence="2">
    <location>
        <begin position="8"/>
        <end position="99"/>
    </location>
</feature>
<accession>A0A067Z248</accession>
<dbReference type="AlphaFoldDB" id="A0A067Z248"/>
<gene>
    <name evidence="3" type="ORF">GLS_c05930</name>
</gene>
<name>A0A067Z248_GLUOY</name>